<dbReference type="EMBL" id="JAABFR010002573">
    <property type="protein sequence ID" value="MBD4340283.1"/>
    <property type="molecule type" value="Genomic_DNA"/>
</dbReference>
<dbReference type="KEGG" id="xcu:J159_03562"/>
<dbReference type="OMA" id="CWAGFHI"/>
<dbReference type="PATRIC" id="fig|434928.28.peg.3704"/>
<dbReference type="Gene3D" id="2.40.10.220">
    <property type="entry name" value="predicted glycosyltransferase like domains"/>
    <property type="match status" value="1"/>
</dbReference>
<evidence type="ECO:0000259" key="1">
    <source>
        <dbReference type="Pfam" id="PF07238"/>
    </source>
</evidence>
<dbReference type="KEGG" id="xcn:J169_03585"/>
<dbReference type="AlphaFoldDB" id="A0A0U5FI21"/>
<gene>
    <name evidence="3" type="ORF">GUH15_30415</name>
    <name evidence="2" type="ORF">XAC3562_760091</name>
</gene>
<reference evidence="2 4" key="1">
    <citation type="submission" date="2014-09" db="EMBL/GenBank/DDBJ databases">
        <authorList>
            <person name="Regsiter A."/>
        </authorList>
    </citation>
    <scope>NUCLEOTIDE SEQUENCE [LARGE SCALE GENOMIC DNA]</scope>
</reference>
<accession>A0A0U5FI21</accession>
<dbReference type="KEGG" id="xcw:J162_03566"/>
<dbReference type="KEGG" id="xcm:J164_03562"/>
<evidence type="ECO:0000313" key="4">
    <source>
        <dbReference type="Proteomes" id="UP000052230"/>
    </source>
</evidence>
<reference evidence="3" key="2">
    <citation type="submission" date="2020-01" db="EMBL/GenBank/DDBJ databases">
        <authorList>
            <person name="Richard D."/>
        </authorList>
    </citation>
    <scope>NUCLEOTIDE SEQUENCE</scope>
    <source>
        <strain evidence="3">JP541</strain>
    </source>
</reference>
<dbReference type="Pfam" id="PF07238">
    <property type="entry name" value="PilZ"/>
    <property type="match status" value="1"/>
</dbReference>
<evidence type="ECO:0000313" key="2">
    <source>
        <dbReference type="EMBL" id="CEG18114.1"/>
    </source>
</evidence>
<protein>
    <submittedName>
        <fullName evidence="3">PilZ domain-containing protein</fullName>
    </submittedName>
</protein>
<dbReference type="GO" id="GO:0035438">
    <property type="term" value="F:cyclic-di-GMP binding"/>
    <property type="evidence" value="ECO:0007669"/>
    <property type="project" value="InterPro"/>
</dbReference>
<proteinExistence type="predicted"/>
<feature type="domain" description="PilZ" evidence="1">
    <location>
        <begin position="5"/>
        <end position="109"/>
    </location>
</feature>
<comment type="caution">
    <text evidence="2">The sequence shown here is derived from an EMBL/GenBank/DDBJ whole genome shotgun (WGS) entry which is preliminary data.</text>
</comment>
<dbReference type="EMBL" id="CCXZ01000173">
    <property type="protein sequence ID" value="CEG18114.1"/>
    <property type="molecule type" value="Genomic_DNA"/>
</dbReference>
<dbReference type="GeneID" id="66912449"/>
<dbReference type="RefSeq" id="WP_011052250.1">
    <property type="nucleotide sequence ID" value="NZ_CAVLHM010000010.1"/>
</dbReference>
<name>A0A0U5FI21_XANCI</name>
<sequence>MIQDTRRAPRRQPTDLLPVIDTLSEVQIGRVGNVSETGMLLLASVPLHDDALYQLRFSLPERVGRATEIDVGVHLLWSEAAHAPGQAWAGFRFLTMSEPHRQRLRAWIAEEHLAG</sequence>
<keyword evidence="4" id="KW-1185">Reference proteome</keyword>
<dbReference type="Proteomes" id="UP000653002">
    <property type="component" value="Unassembled WGS sequence"/>
</dbReference>
<dbReference type="InterPro" id="IPR009875">
    <property type="entry name" value="PilZ_domain"/>
</dbReference>
<dbReference type="Proteomes" id="UP000052230">
    <property type="component" value="Unassembled WGS sequence"/>
</dbReference>
<organism evidence="2 4">
    <name type="scientific">Xanthomonas citri pv. citri</name>
    <dbReference type="NCBI Taxonomy" id="611301"/>
    <lineage>
        <taxon>Bacteria</taxon>
        <taxon>Pseudomonadati</taxon>
        <taxon>Pseudomonadota</taxon>
        <taxon>Gammaproteobacteria</taxon>
        <taxon>Lysobacterales</taxon>
        <taxon>Lysobacteraceae</taxon>
        <taxon>Xanthomonas</taxon>
    </lineage>
</organism>
<dbReference type="KEGG" id="xcf:J172_03578"/>
<dbReference type="KEGG" id="xcr:J163_03561"/>
<evidence type="ECO:0000313" key="3">
    <source>
        <dbReference type="EMBL" id="MBD4340283.1"/>
    </source>
</evidence>